<gene>
    <name evidence="1" type="ORF">XCR1_2740001</name>
</gene>
<proteinExistence type="predicted"/>
<evidence type="ECO:0000313" key="1">
    <source>
        <dbReference type="EMBL" id="CDL86099.1"/>
    </source>
</evidence>
<dbReference type="RefSeq" id="WP_038265181.1">
    <property type="nucleotide sequence ID" value="NZ_CAWLVK010000195.1"/>
</dbReference>
<comment type="caution">
    <text evidence="1">The sequence shown here is derived from an EMBL/GenBank/DDBJ whole genome shotgun (WGS) entry which is preliminary data.</text>
</comment>
<dbReference type="EMBL" id="CBXE010000195">
    <property type="protein sequence ID" value="CDL86099.1"/>
    <property type="molecule type" value="Genomic_DNA"/>
</dbReference>
<dbReference type="OrthoDB" id="10005284at2"/>
<organism evidence="1 2">
    <name type="scientific">Xenorhabdus cabanillasii JM26</name>
    <dbReference type="NCBI Taxonomy" id="1427517"/>
    <lineage>
        <taxon>Bacteria</taxon>
        <taxon>Pseudomonadati</taxon>
        <taxon>Pseudomonadota</taxon>
        <taxon>Gammaproteobacteria</taxon>
        <taxon>Enterobacterales</taxon>
        <taxon>Morganellaceae</taxon>
        <taxon>Xenorhabdus</taxon>
    </lineage>
</organism>
<dbReference type="Proteomes" id="UP000019197">
    <property type="component" value="Unassembled WGS sequence"/>
</dbReference>
<sequence length="110" mass="12659">MPTIATDRLSQKLHLLCESKSPFNKEGTGFTMNQLIIETPDNNISQWTTNPLVIKLIHDRYHENIIEAVSIISTEIVNTFEIKDNMTIPYDCKMQRSQQSCNLKDDGYIN</sequence>
<reference evidence="1 2" key="1">
    <citation type="submission" date="2013-11" db="EMBL/GenBank/DDBJ databases">
        <title>Draft genome sequence and annotation of the entomopathogenic bacterium, Xenorhabdus cabanillasi strain JM26.</title>
        <authorList>
            <person name="Gualtieri M."/>
            <person name="Ogier J.C."/>
            <person name="Pages S."/>
            <person name="Givaudan A."/>
            <person name="Gaudriault S."/>
        </authorList>
    </citation>
    <scope>NUCLEOTIDE SEQUENCE [LARGE SCALE GENOMIC DNA]</scope>
    <source>
        <strain evidence="1 2">JM26</strain>
    </source>
</reference>
<evidence type="ECO:0000313" key="2">
    <source>
        <dbReference type="Proteomes" id="UP000019197"/>
    </source>
</evidence>
<accession>W1J5V0</accession>
<name>W1J5V0_9GAMM</name>
<protein>
    <submittedName>
        <fullName evidence="1">Uncharacterized protein</fullName>
    </submittedName>
</protein>
<dbReference type="AlphaFoldDB" id="W1J5V0"/>